<name>A0A2R8BZD8_9RHOB</name>
<evidence type="ECO:0000256" key="1">
    <source>
        <dbReference type="ARBA" id="ARBA00022679"/>
    </source>
</evidence>
<dbReference type="Pfam" id="PF00534">
    <property type="entry name" value="Glycos_transf_1"/>
    <property type="match status" value="1"/>
</dbReference>
<evidence type="ECO:0000313" key="3">
    <source>
        <dbReference type="EMBL" id="SPJ25500.1"/>
    </source>
</evidence>
<dbReference type="RefSeq" id="WP_108895301.1">
    <property type="nucleotide sequence ID" value="NZ_ONZF01000009.1"/>
</dbReference>
<dbReference type="GO" id="GO:0016757">
    <property type="term" value="F:glycosyltransferase activity"/>
    <property type="evidence" value="ECO:0007669"/>
    <property type="project" value="InterPro"/>
</dbReference>
<dbReference type="InterPro" id="IPR001296">
    <property type="entry name" value="Glyco_trans_1"/>
</dbReference>
<dbReference type="AlphaFoldDB" id="A0A2R8BZD8"/>
<feature type="domain" description="Glycosyl transferase family 1" evidence="2">
    <location>
        <begin position="306"/>
        <end position="459"/>
    </location>
</feature>
<proteinExistence type="predicted"/>
<organism evidence="3 4">
    <name type="scientific">Palleronia abyssalis</name>
    <dbReference type="NCBI Taxonomy" id="1501240"/>
    <lineage>
        <taxon>Bacteria</taxon>
        <taxon>Pseudomonadati</taxon>
        <taxon>Pseudomonadota</taxon>
        <taxon>Alphaproteobacteria</taxon>
        <taxon>Rhodobacterales</taxon>
        <taxon>Roseobacteraceae</taxon>
        <taxon>Palleronia</taxon>
    </lineage>
</organism>
<evidence type="ECO:0000259" key="2">
    <source>
        <dbReference type="Pfam" id="PF00534"/>
    </source>
</evidence>
<dbReference type="SUPFAM" id="SSF53756">
    <property type="entry name" value="UDP-Glycosyltransferase/glycogen phosphorylase"/>
    <property type="match status" value="1"/>
</dbReference>
<dbReference type="Gene3D" id="3.40.50.2000">
    <property type="entry name" value="Glycogen Phosphorylase B"/>
    <property type="match status" value="1"/>
</dbReference>
<accession>A0A2R8BZD8</accession>
<dbReference type="OrthoDB" id="9790710at2"/>
<gene>
    <name evidence="3" type="ORF">PAA8504_03351</name>
</gene>
<reference evidence="3 4" key="1">
    <citation type="submission" date="2018-03" db="EMBL/GenBank/DDBJ databases">
        <authorList>
            <person name="Keele B.F."/>
        </authorList>
    </citation>
    <scope>NUCLEOTIDE SEQUENCE [LARGE SCALE GENOMIC DNA]</scope>
    <source>
        <strain evidence="3 4">CECT 8504</strain>
    </source>
</reference>
<protein>
    <recommendedName>
        <fullName evidence="2">Glycosyl transferase family 1 domain-containing protein</fullName>
    </recommendedName>
</protein>
<keyword evidence="4" id="KW-1185">Reference proteome</keyword>
<evidence type="ECO:0000313" key="4">
    <source>
        <dbReference type="Proteomes" id="UP000244912"/>
    </source>
</evidence>
<dbReference type="EMBL" id="ONZF01000009">
    <property type="protein sequence ID" value="SPJ25500.1"/>
    <property type="molecule type" value="Genomic_DNA"/>
</dbReference>
<dbReference type="CDD" id="cd03809">
    <property type="entry name" value="GT4_MtfB-like"/>
    <property type="match status" value="1"/>
</dbReference>
<dbReference type="PANTHER" id="PTHR46401:SF2">
    <property type="entry name" value="GLYCOSYLTRANSFERASE WBBK-RELATED"/>
    <property type="match status" value="1"/>
</dbReference>
<dbReference type="Proteomes" id="UP000244912">
    <property type="component" value="Unassembled WGS sequence"/>
</dbReference>
<sequence length="481" mass="55025">MPQSTPQKKIFFDVSSIREYLTRTTRYSGIQRVVANILSELLAIVPRERMYLSYLDQKTNRYVAISCTDIEADLTDPEDMLALLQPDLPMRGTVPALRKYRKQPWKYYFHLYRLDLAAMRGKDGSLRRYDMTIPQWKAQRRAKAGKEMPHSRVSTQDVFEIVTPGDDLILLDSSWTDAFKAVFAQAKTKNMTVRTLVYDLIPILHPETTNDTMPMIFHEWLLSSTEYTTSYMTISEATKRDLERFFEIYDHTFEVDVLALTQERLKPAQDQGPRKGPLSASVSEDGYPLLARAGMLDTRLRSVVFRPFVLVVGTIEMRKNVWRIAMAWKKLVDEGYTDLPQLVFAGRLGWCRENFDALLEGTGNVYGYVHVFDGPSDDELTFLYEQCLFTMMPSIYEGWGLPVGEALSYGKTAIVSDGSSLPEVGGDLVEYCDPGSVDSIAQAVRTLVATPERRLELERRISQAHLRRWRDVAEDLLEITG</sequence>
<dbReference type="PANTHER" id="PTHR46401">
    <property type="entry name" value="GLYCOSYLTRANSFERASE WBBK-RELATED"/>
    <property type="match status" value="1"/>
</dbReference>
<keyword evidence="1" id="KW-0808">Transferase</keyword>